<dbReference type="RefSeq" id="YP_010091756.1">
    <property type="nucleotide sequence ID" value="NC_055726.1"/>
</dbReference>
<proteinExistence type="predicted"/>
<dbReference type="EMBL" id="LT614807">
    <property type="protein sequence ID" value="SCN45834.1"/>
    <property type="molecule type" value="Genomic_DNA"/>
</dbReference>
<protein>
    <submittedName>
        <fullName evidence="2">Uncharacterized protein</fullName>
    </submittedName>
</protein>
<keyword evidence="1" id="KW-0812">Transmembrane</keyword>
<organism evidence="2 3">
    <name type="scientific">Cronobacter phage Pet-CM3-4</name>
    <dbReference type="NCBI Taxonomy" id="1892569"/>
    <lineage>
        <taxon>Viruses</taxon>
        <taxon>Duplodnaviria</taxon>
        <taxon>Heunggongvirae</taxon>
        <taxon>Uroviricota</taxon>
        <taxon>Caudoviricetes</taxon>
        <taxon>Pantevenvirales</taxon>
        <taxon>Straboviridae</taxon>
        <taxon>Tevenvirinae</taxon>
        <taxon>Karamvirus</taxon>
        <taxon>Karamvirus petcm34</taxon>
    </lineage>
</organism>
<keyword evidence="3" id="KW-1185">Reference proteome</keyword>
<reference evidence="3" key="1">
    <citation type="submission" date="2016-09" db="EMBL/GenBank/DDBJ databases">
        <authorList>
            <person name="Kajsik M."/>
        </authorList>
    </citation>
    <scope>NUCLEOTIDE SEQUENCE [LARGE SCALE GENOMIC DNA]</scope>
</reference>
<dbReference type="GeneID" id="65109289"/>
<dbReference type="KEGG" id="vg:65109289"/>
<keyword evidence="1" id="KW-0472">Membrane</keyword>
<evidence type="ECO:0000256" key="1">
    <source>
        <dbReference type="SAM" id="Phobius"/>
    </source>
</evidence>
<accession>A0A1D3RKL1</accession>
<dbReference type="Proteomes" id="UP000279601">
    <property type="component" value="Segment"/>
</dbReference>
<name>A0A1D3RKL1_9CAUD</name>
<evidence type="ECO:0000313" key="2">
    <source>
        <dbReference type="EMBL" id="SCN45834.1"/>
    </source>
</evidence>
<sequence length="65" mass="7179">MTQIKELYTKAKAWVKKTYDADTPMNKFDWILIGVATGCVLTAIKSVILSVGVVAILAHHAYKRG</sequence>
<evidence type="ECO:0000313" key="3">
    <source>
        <dbReference type="Proteomes" id="UP000279601"/>
    </source>
</evidence>
<feature type="transmembrane region" description="Helical" evidence="1">
    <location>
        <begin position="30"/>
        <end position="58"/>
    </location>
</feature>
<keyword evidence="1" id="KW-1133">Transmembrane helix</keyword>